<organism evidence="1">
    <name type="scientific">uncultured Caudovirales phage</name>
    <dbReference type="NCBI Taxonomy" id="2100421"/>
    <lineage>
        <taxon>Viruses</taxon>
        <taxon>Duplodnaviria</taxon>
        <taxon>Heunggongvirae</taxon>
        <taxon>Uroviricota</taxon>
        <taxon>Caudoviricetes</taxon>
        <taxon>Peduoviridae</taxon>
        <taxon>Maltschvirus</taxon>
        <taxon>Maltschvirus maltsch</taxon>
    </lineage>
</organism>
<name>A0A6J5LB25_9CAUD</name>
<accession>A0A6J5LB25</accession>
<sequence length="61" mass="6800">MIVQIQIKSVYGKPTYYPVNEAGQLFAAIAETKTLSKGDLQKIMQLGFEIQYVDAYADAQV</sequence>
<gene>
    <name evidence="1" type="ORF">UFOVP123_4</name>
</gene>
<dbReference type="EMBL" id="LR796244">
    <property type="protein sequence ID" value="CAB4130493.1"/>
    <property type="molecule type" value="Genomic_DNA"/>
</dbReference>
<protein>
    <submittedName>
        <fullName evidence="1">Uncharacterized protein</fullName>
    </submittedName>
</protein>
<reference evidence="1" key="1">
    <citation type="submission" date="2020-04" db="EMBL/GenBank/DDBJ databases">
        <authorList>
            <person name="Chiriac C."/>
            <person name="Salcher M."/>
            <person name="Ghai R."/>
            <person name="Kavagutti S V."/>
        </authorList>
    </citation>
    <scope>NUCLEOTIDE SEQUENCE</scope>
</reference>
<proteinExistence type="predicted"/>
<evidence type="ECO:0000313" key="1">
    <source>
        <dbReference type="EMBL" id="CAB4130493.1"/>
    </source>
</evidence>